<dbReference type="AlphaFoldDB" id="A0A0C9WH07"/>
<dbReference type="EMBL" id="KN839206">
    <property type="protein sequence ID" value="KIJ90364.1"/>
    <property type="molecule type" value="Genomic_DNA"/>
</dbReference>
<feature type="region of interest" description="Disordered" evidence="1">
    <location>
        <begin position="23"/>
        <end position="56"/>
    </location>
</feature>
<evidence type="ECO:0000256" key="1">
    <source>
        <dbReference type="SAM" id="MobiDB-lite"/>
    </source>
</evidence>
<keyword evidence="3" id="KW-1185">Reference proteome</keyword>
<sequence length="56" mass="6431">MTMDRLSQIAFRLSSIIFDRSTMPWTPKATHRRPRNGSHYPPASRTLPPCHGSPRL</sequence>
<accession>A0A0C9WH07</accession>
<gene>
    <name evidence="2" type="ORF">K443DRAFT_551500</name>
</gene>
<proteinExistence type="predicted"/>
<protein>
    <submittedName>
        <fullName evidence="2">Uncharacterized protein</fullName>
    </submittedName>
</protein>
<evidence type="ECO:0000313" key="2">
    <source>
        <dbReference type="EMBL" id="KIJ90364.1"/>
    </source>
</evidence>
<dbReference type="HOGENOM" id="CLU_3014545_0_0_1"/>
<reference evidence="2 3" key="1">
    <citation type="submission" date="2014-04" db="EMBL/GenBank/DDBJ databases">
        <authorList>
            <consortium name="DOE Joint Genome Institute"/>
            <person name="Kuo A."/>
            <person name="Kohler A."/>
            <person name="Nagy L.G."/>
            <person name="Floudas D."/>
            <person name="Copeland A."/>
            <person name="Barry K.W."/>
            <person name="Cichocki N."/>
            <person name="Veneault-Fourrey C."/>
            <person name="LaButti K."/>
            <person name="Lindquist E.A."/>
            <person name="Lipzen A."/>
            <person name="Lundell T."/>
            <person name="Morin E."/>
            <person name="Murat C."/>
            <person name="Sun H."/>
            <person name="Tunlid A."/>
            <person name="Henrissat B."/>
            <person name="Grigoriev I.V."/>
            <person name="Hibbett D.S."/>
            <person name="Martin F."/>
            <person name="Nordberg H.P."/>
            <person name="Cantor M.N."/>
            <person name="Hua S.X."/>
        </authorList>
    </citation>
    <scope>NUCLEOTIDE SEQUENCE [LARGE SCALE GENOMIC DNA]</scope>
    <source>
        <strain evidence="2 3">LaAM-08-1</strain>
    </source>
</reference>
<dbReference type="Proteomes" id="UP000054477">
    <property type="component" value="Unassembled WGS sequence"/>
</dbReference>
<organism evidence="2 3">
    <name type="scientific">Laccaria amethystina LaAM-08-1</name>
    <dbReference type="NCBI Taxonomy" id="1095629"/>
    <lineage>
        <taxon>Eukaryota</taxon>
        <taxon>Fungi</taxon>
        <taxon>Dikarya</taxon>
        <taxon>Basidiomycota</taxon>
        <taxon>Agaricomycotina</taxon>
        <taxon>Agaricomycetes</taxon>
        <taxon>Agaricomycetidae</taxon>
        <taxon>Agaricales</taxon>
        <taxon>Agaricineae</taxon>
        <taxon>Hydnangiaceae</taxon>
        <taxon>Laccaria</taxon>
    </lineage>
</organism>
<name>A0A0C9WH07_9AGAR</name>
<reference evidence="3" key="2">
    <citation type="submission" date="2015-01" db="EMBL/GenBank/DDBJ databases">
        <title>Evolutionary Origins and Diversification of the Mycorrhizal Mutualists.</title>
        <authorList>
            <consortium name="DOE Joint Genome Institute"/>
            <consortium name="Mycorrhizal Genomics Consortium"/>
            <person name="Kohler A."/>
            <person name="Kuo A."/>
            <person name="Nagy L.G."/>
            <person name="Floudas D."/>
            <person name="Copeland A."/>
            <person name="Barry K.W."/>
            <person name="Cichocki N."/>
            <person name="Veneault-Fourrey C."/>
            <person name="LaButti K."/>
            <person name="Lindquist E.A."/>
            <person name="Lipzen A."/>
            <person name="Lundell T."/>
            <person name="Morin E."/>
            <person name="Murat C."/>
            <person name="Riley R."/>
            <person name="Ohm R."/>
            <person name="Sun H."/>
            <person name="Tunlid A."/>
            <person name="Henrissat B."/>
            <person name="Grigoriev I.V."/>
            <person name="Hibbett D.S."/>
            <person name="Martin F."/>
        </authorList>
    </citation>
    <scope>NUCLEOTIDE SEQUENCE [LARGE SCALE GENOMIC DNA]</scope>
    <source>
        <strain evidence="3">LaAM-08-1</strain>
    </source>
</reference>
<evidence type="ECO:0000313" key="3">
    <source>
        <dbReference type="Proteomes" id="UP000054477"/>
    </source>
</evidence>